<gene>
    <name evidence="1" type="ORF">A2U01_0002633</name>
</gene>
<sequence>LAGCIDNLYKSVENLDSSLCTDSHSVLLNPGLAPQFGCPNQPLNIPDVKHPTYYYGTGTPKQVYNNYGCQTIEVNIEGGVISKTKGSIYKAKLLTALDPRSSNRSKEGVVGFVKRETLYCIGDDLTVKPLYANSCLSYLKQLGISLDDLEVKMISIGETEALSLLGASLISKFTLTDGLRDYLNVPTQESTFPKVPKQEPT</sequence>
<dbReference type="AlphaFoldDB" id="A0A392M3E7"/>
<dbReference type="EMBL" id="LXQA010002849">
    <property type="protein sequence ID" value="MCH81840.1"/>
    <property type="molecule type" value="Genomic_DNA"/>
</dbReference>
<dbReference type="PANTHER" id="PTHR33103">
    <property type="entry name" value="OS01G0153900 PROTEIN"/>
    <property type="match status" value="1"/>
</dbReference>
<dbReference type="PANTHER" id="PTHR33103:SF27">
    <property type="entry name" value="OS04G0594700 PROTEIN"/>
    <property type="match status" value="1"/>
</dbReference>
<feature type="non-terminal residue" evidence="1">
    <location>
        <position position="1"/>
    </location>
</feature>
<dbReference type="Pfam" id="PF05056">
    <property type="entry name" value="DUF674"/>
    <property type="match status" value="1"/>
</dbReference>
<dbReference type="InterPro" id="IPR007750">
    <property type="entry name" value="DUF674"/>
</dbReference>
<name>A0A392M3E7_9FABA</name>
<comment type="caution">
    <text evidence="1">The sequence shown here is derived from an EMBL/GenBank/DDBJ whole genome shotgun (WGS) entry which is preliminary data.</text>
</comment>
<accession>A0A392M3E7</accession>
<proteinExistence type="predicted"/>
<organism evidence="1 2">
    <name type="scientific">Trifolium medium</name>
    <dbReference type="NCBI Taxonomy" id="97028"/>
    <lineage>
        <taxon>Eukaryota</taxon>
        <taxon>Viridiplantae</taxon>
        <taxon>Streptophyta</taxon>
        <taxon>Embryophyta</taxon>
        <taxon>Tracheophyta</taxon>
        <taxon>Spermatophyta</taxon>
        <taxon>Magnoliopsida</taxon>
        <taxon>eudicotyledons</taxon>
        <taxon>Gunneridae</taxon>
        <taxon>Pentapetalae</taxon>
        <taxon>rosids</taxon>
        <taxon>fabids</taxon>
        <taxon>Fabales</taxon>
        <taxon>Fabaceae</taxon>
        <taxon>Papilionoideae</taxon>
        <taxon>50 kb inversion clade</taxon>
        <taxon>NPAAA clade</taxon>
        <taxon>Hologalegina</taxon>
        <taxon>IRL clade</taxon>
        <taxon>Trifolieae</taxon>
        <taxon>Trifolium</taxon>
    </lineage>
</organism>
<evidence type="ECO:0000313" key="1">
    <source>
        <dbReference type="EMBL" id="MCH81840.1"/>
    </source>
</evidence>
<dbReference type="Proteomes" id="UP000265520">
    <property type="component" value="Unassembled WGS sequence"/>
</dbReference>
<evidence type="ECO:0000313" key="2">
    <source>
        <dbReference type="Proteomes" id="UP000265520"/>
    </source>
</evidence>
<protein>
    <submittedName>
        <fullName evidence="1">DUF674 family protein</fullName>
    </submittedName>
</protein>
<keyword evidence="2" id="KW-1185">Reference proteome</keyword>
<reference evidence="1 2" key="1">
    <citation type="journal article" date="2018" name="Front. Plant Sci.">
        <title>Red Clover (Trifolium pratense) and Zigzag Clover (T. medium) - A Picture of Genomic Similarities and Differences.</title>
        <authorList>
            <person name="Dluhosova J."/>
            <person name="Istvanek J."/>
            <person name="Nedelnik J."/>
            <person name="Repkova J."/>
        </authorList>
    </citation>
    <scope>NUCLEOTIDE SEQUENCE [LARGE SCALE GENOMIC DNA]</scope>
    <source>
        <strain evidence="2">cv. 10/8</strain>
        <tissue evidence="1">Leaf</tissue>
    </source>
</reference>